<gene>
    <name evidence="1" type="ORF">SDC9_151641</name>
</gene>
<organism evidence="1">
    <name type="scientific">bioreactor metagenome</name>
    <dbReference type="NCBI Taxonomy" id="1076179"/>
    <lineage>
        <taxon>unclassified sequences</taxon>
        <taxon>metagenomes</taxon>
        <taxon>ecological metagenomes</taxon>
    </lineage>
</organism>
<sequence length="205" mass="22944">MPVRRYEFHPVLASKEIVFPVGIAAERAVILGCAEGIAARLCFDKRSCRCAGHRAGDEDGFAVVGDLVQRHIKAFGIHLIAFSNFRYFRTDPVRACDDRLDGGLFCPFLLLLPEIPAGIKPVVDPFLYGSPRAGDSKHRDAHGDQQARSGKQNLPRDRVVLPLFTLALHPRVIHHILHNSLLEQLMFRHCSLAPFHSARIRSLVR</sequence>
<dbReference type="AlphaFoldDB" id="A0A645EV75"/>
<comment type="caution">
    <text evidence="1">The sequence shown here is derived from an EMBL/GenBank/DDBJ whole genome shotgun (WGS) entry which is preliminary data.</text>
</comment>
<accession>A0A645EV75</accession>
<proteinExistence type="predicted"/>
<protein>
    <submittedName>
        <fullName evidence="1">Uncharacterized protein</fullName>
    </submittedName>
</protein>
<reference evidence="1" key="1">
    <citation type="submission" date="2019-08" db="EMBL/GenBank/DDBJ databases">
        <authorList>
            <person name="Kucharzyk K."/>
            <person name="Murdoch R.W."/>
            <person name="Higgins S."/>
            <person name="Loffler F."/>
        </authorList>
    </citation>
    <scope>NUCLEOTIDE SEQUENCE</scope>
</reference>
<name>A0A645EV75_9ZZZZ</name>
<evidence type="ECO:0000313" key="1">
    <source>
        <dbReference type="EMBL" id="MPN04403.1"/>
    </source>
</evidence>
<dbReference type="EMBL" id="VSSQ01050316">
    <property type="protein sequence ID" value="MPN04403.1"/>
    <property type="molecule type" value="Genomic_DNA"/>
</dbReference>